<gene>
    <name evidence="2" type="ORF">LS72_005945</name>
</gene>
<keyword evidence="3" id="KW-1185">Reference proteome</keyword>
<accession>A0A4U8UH13</accession>
<reference evidence="2 3" key="1">
    <citation type="journal article" date="2014" name="Genome Announc.">
        <title>Draft genome sequences of eight enterohepatic helicobacter species isolated from both laboratory and wild rodents.</title>
        <authorList>
            <person name="Sheh A."/>
            <person name="Shen Z."/>
            <person name="Fox J.G."/>
        </authorList>
    </citation>
    <scope>NUCLEOTIDE SEQUENCE [LARGE SCALE GENOMIC DNA]</scope>
    <source>
        <strain evidence="2 3">MIT-03-7007</strain>
    </source>
</reference>
<sequence length="75" mass="8869">MIFLEKFQKKYIDELEKLEEQESISEDAFKSLQKTKGQYFNELNLVCLYVGKGYFTKDHFFLAYGKGNIINTQTN</sequence>
<keyword evidence="1" id="KW-0175">Coiled coil</keyword>
<dbReference type="Proteomes" id="UP000029920">
    <property type="component" value="Unassembled WGS sequence"/>
</dbReference>
<proteinExistence type="predicted"/>
<evidence type="ECO:0000313" key="3">
    <source>
        <dbReference type="Proteomes" id="UP000029920"/>
    </source>
</evidence>
<protein>
    <submittedName>
        <fullName evidence="2">Uncharacterized protein</fullName>
    </submittedName>
</protein>
<organism evidence="2 3">
    <name type="scientific">Helicobacter apodemus</name>
    <dbReference type="NCBI Taxonomy" id="135569"/>
    <lineage>
        <taxon>Bacteria</taxon>
        <taxon>Pseudomonadati</taxon>
        <taxon>Campylobacterota</taxon>
        <taxon>Epsilonproteobacteria</taxon>
        <taxon>Campylobacterales</taxon>
        <taxon>Helicobacteraceae</taxon>
        <taxon>Helicobacter</taxon>
    </lineage>
</organism>
<evidence type="ECO:0000313" key="2">
    <source>
        <dbReference type="EMBL" id="TLE15776.1"/>
    </source>
</evidence>
<feature type="coiled-coil region" evidence="1">
    <location>
        <begin position="1"/>
        <end position="35"/>
    </location>
</feature>
<dbReference type="AlphaFoldDB" id="A0A4U8UH13"/>
<evidence type="ECO:0000256" key="1">
    <source>
        <dbReference type="SAM" id="Coils"/>
    </source>
</evidence>
<dbReference type="EMBL" id="JRPC02000013">
    <property type="protein sequence ID" value="TLE15776.1"/>
    <property type="molecule type" value="Genomic_DNA"/>
</dbReference>
<name>A0A4U8UH13_9HELI</name>
<dbReference type="RefSeq" id="WP_034552287.1">
    <property type="nucleotide sequence ID" value="NZ_JRPC02000013.1"/>
</dbReference>
<comment type="caution">
    <text evidence="2">The sequence shown here is derived from an EMBL/GenBank/DDBJ whole genome shotgun (WGS) entry which is preliminary data.</text>
</comment>